<evidence type="ECO:0000256" key="2">
    <source>
        <dbReference type="ARBA" id="ARBA00022771"/>
    </source>
</evidence>
<evidence type="ECO:0000256" key="3">
    <source>
        <dbReference type="ARBA" id="ARBA00022833"/>
    </source>
</evidence>
<feature type="transmembrane region" description="Helical" evidence="5">
    <location>
        <begin position="301"/>
        <end position="321"/>
    </location>
</feature>
<keyword evidence="5" id="KW-0472">Membrane</keyword>
<dbReference type="EMBL" id="GL832965">
    <property type="protein sequence ID" value="EGD73198.1"/>
    <property type="molecule type" value="Genomic_DNA"/>
</dbReference>
<keyword evidence="3" id="KW-0862">Zinc</keyword>
<evidence type="ECO:0000313" key="7">
    <source>
        <dbReference type="EMBL" id="EGD73198.1"/>
    </source>
</evidence>
<dbReference type="GO" id="GO:0004842">
    <property type="term" value="F:ubiquitin-protein transferase activity"/>
    <property type="evidence" value="ECO:0007669"/>
    <property type="project" value="InterPro"/>
</dbReference>
<feature type="transmembrane region" description="Helical" evidence="5">
    <location>
        <begin position="401"/>
        <end position="423"/>
    </location>
</feature>
<evidence type="ECO:0000256" key="5">
    <source>
        <dbReference type="SAM" id="Phobius"/>
    </source>
</evidence>
<feature type="transmembrane region" description="Helical" evidence="5">
    <location>
        <begin position="516"/>
        <end position="534"/>
    </location>
</feature>
<dbReference type="GO" id="GO:0036503">
    <property type="term" value="P:ERAD pathway"/>
    <property type="evidence" value="ECO:0007669"/>
    <property type="project" value="TreeGrafter"/>
</dbReference>
<feature type="transmembrane region" description="Helical" evidence="5">
    <location>
        <begin position="261"/>
        <end position="280"/>
    </location>
</feature>
<keyword evidence="5" id="KW-0812">Transmembrane</keyword>
<feature type="transmembrane region" description="Helical" evidence="5">
    <location>
        <begin position="804"/>
        <end position="825"/>
    </location>
</feature>
<feature type="transmembrane region" description="Helical" evidence="5">
    <location>
        <begin position="359"/>
        <end position="381"/>
    </location>
</feature>
<proteinExistence type="predicted"/>
<evidence type="ECO:0000256" key="4">
    <source>
        <dbReference type="PROSITE-ProRule" id="PRU00175"/>
    </source>
</evidence>
<dbReference type="GO" id="GO:0008270">
    <property type="term" value="F:zinc ion binding"/>
    <property type="evidence" value="ECO:0007669"/>
    <property type="project" value="UniProtKB-KW"/>
</dbReference>
<dbReference type="STRING" id="946362.F2U8Z5"/>
<dbReference type="OrthoDB" id="4348522at2759"/>
<dbReference type="CDD" id="cd16448">
    <property type="entry name" value="RING-H2"/>
    <property type="match status" value="1"/>
</dbReference>
<dbReference type="eggNOG" id="KOG0800">
    <property type="taxonomic scope" value="Eukaryota"/>
</dbReference>
<dbReference type="GO" id="GO:0005783">
    <property type="term" value="C:endoplasmic reticulum"/>
    <property type="evidence" value="ECO:0007669"/>
    <property type="project" value="TreeGrafter"/>
</dbReference>
<dbReference type="KEGG" id="sre:PTSG_04912"/>
<dbReference type="InParanoid" id="F2U8Z5"/>
<accession>F2U8Z5</accession>
<dbReference type="PANTHER" id="PTHR15302">
    <property type="entry name" value="E3 UBIQUITIN-PROTEIN LIGASE RNF103"/>
    <property type="match status" value="1"/>
</dbReference>
<feature type="transmembrane region" description="Helical" evidence="5">
    <location>
        <begin position="194"/>
        <end position="218"/>
    </location>
</feature>
<evidence type="ECO:0000313" key="8">
    <source>
        <dbReference type="Proteomes" id="UP000007799"/>
    </source>
</evidence>
<evidence type="ECO:0000256" key="1">
    <source>
        <dbReference type="ARBA" id="ARBA00022723"/>
    </source>
</evidence>
<feature type="transmembrane region" description="Helical" evidence="5">
    <location>
        <begin position="162"/>
        <end position="182"/>
    </location>
</feature>
<evidence type="ECO:0000259" key="6">
    <source>
        <dbReference type="PROSITE" id="PS50089"/>
    </source>
</evidence>
<dbReference type="GeneID" id="16074808"/>
<keyword evidence="5" id="KW-1133">Transmembrane helix</keyword>
<dbReference type="InterPro" id="IPR042494">
    <property type="entry name" value="RNF103"/>
</dbReference>
<feature type="transmembrane region" description="Helical" evidence="5">
    <location>
        <begin position="734"/>
        <end position="757"/>
    </location>
</feature>
<dbReference type="SMART" id="SM00184">
    <property type="entry name" value="RING"/>
    <property type="match status" value="1"/>
</dbReference>
<feature type="domain" description="RING-type" evidence="6">
    <location>
        <begin position="1025"/>
        <end position="1069"/>
    </location>
</feature>
<keyword evidence="2 4" id="KW-0863">Zinc-finger</keyword>
<keyword evidence="8" id="KW-1185">Reference proteome</keyword>
<feature type="transmembrane region" description="Helical" evidence="5">
    <location>
        <begin position="479"/>
        <end position="504"/>
    </location>
</feature>
<feature type="transmembrane region" description="Helical" evidence="5">
    <location>
        <begin position="435"/>
        <end position="459"/>
    </location>
</feature>
<name>F2U8Z5_SALR5</name>
<dbReference type="Gene3D" id="3.30.40.10">
    <property type="entry name" value="Zinc/RING finger domain, C3HC4 (zinc finger)"/>
    <property type="match status" value="1"/>
</dbReference>
<reference evidence="7" key="1">
    <citation type="submission" date="2009-08" db="EMBL/GenBank/DDBJ databases">
        <title>Annotation of Salpingoeca rosetta.</title>
        <authorList>
            <consortium name="The Broad Institute Genome Sequencing Platform"/>
            <person name="Russ C."/>
            <person name="Cuomo C."/>
            <person name="Burger G."/>
            <person name="Gray M.W."/>
            <person name="Holland P.W.H."/>
            <person name="King N."/>
            <person name="Lang F.B.F."/>
            <person name="Roger A.J."/>
            <person name="Ruiz-Trillo I."/>
            <person name="Young S.K."/>
            <person name="Zeng Q."/>
            <person name="Gargeya S."/>
            <person name="Alvarado L."/>
            <person name="Berlin A."/>
            <person name="Chapman S.B."/>
            <person name="Chen Z."/>
            <person name="Freedman E."/>
            <person name="Gellesch M."/>
            <person name="Goldberg J."/>
            <person name="Griggs A."/>
            <person name="Gujja S."/>
            <person name="Heilman E."/>
            <person name="Heiman D."/>
            <person name="Howarth C."/>
            <person name="Mehta T."/>
            <person name="Neiman D."/>
            <person name="Pearson M."/>
            <person name="Roberts A."/>
            <person name="Saif S."/>
            <person name="Shea T."/>
            <person name="Shenoy N."/>
            <person name="Sisk P."/>
            <person name="Stolte C."/>
            <person name="Sykes S."/>
            <person name="White J."/>
            <person name="Yandava C."/>
            <person name="Haas B."/>
            <person name="Nusbaum C."/>
            <person name="Birren B."/>
        </authorList>
    </citation>
    <scope>NUCLEOTIDE SEQUENCE [LARGE SCALE GENOMIC DNA]</scope>
    <source>
        <strain evidence="7">ATCC 50818</strain>
    </source>
</reference>
<dbReference type="Proteomes" id="UP000007799">
    <property type="component" value="Unassembled WGS sequence"/>
</dbReference>
<gene>
    <name evidence="7" type="ORF">PTSG_04912</name>
</gene>
<feature type="transmembrane region" description="Helical" evidence="5">
    <location>
        <begin position="763"/>
        <end position="784"/>
    </location>
</feature>
<feature type="transmembrane region" description="Helical" evidence="5">
    <location>
        <begin position="546"/>
        <end position="564"/>
    </location>
</feature>
<dbReference type="RefSeq" id="XP_004994229.1">
    <property type="nucleotide sequence ID" value="XM_004994172.1"/>
</dbReference>
<feature type="transmembrane region" description="Helical" evidence="5">
    <location>
        <begin position="934"/>
        <end position="958"/>
    </location>
</feature>
<dbReference type="PANTHER" id="PTHR15302:SF0">
    <property type="entry name" value="E3 UBIQUITIN-PROTEIN LIGASE RNF103"/>
    <property type="match status" value="1"/>
</dbReference>
<feature type="transmembrane region" description="Helical" evidence="5">
    <location>
        <begin position="891"/>
        <end position="913"/>
    </location>
</feature>
<dbReference type="AlphaFoldDB" id="F2U8Z5"/>
<dbReference type="SUPFAM" id="SSF57850">
    <property type="entry name" value="RING/U-box"/>
    <property type="match status" value="1"/>
</dbReference>
<keyword evidence="1" id="KW-0479">Metal-binding</keyword>
<feature type="transmembrane region" description="Helical" evidence="5">
    <location>
        <begin position="327"/>
        <end position="347"/>
    </location>
</feature>
<dbReference type="PROSITE" id="PS50089">
    <property type="entry name" value="ZF_RING_2"/>
    <property type="match status" value="1"/>
</dbReference>
<feature type="transmembrane region" description="Helical" evidence="5">
    <location>
        <begin position="670"/>
        <end position="691"/>
    </location>
</feature>
<feature type="transmembrane region" description="Helical" evidence="5">
    <location>
        <begin position="121"/>
        <end position="141"/>
    </location>
</feature>
<sequence>MAAETFSAVLDSGWRWWIGAAITTAVVYQVVEPAARLWDWCHSTSMLHALSPTELFTQGLGLLPTSASTNGTLWDVAVTPFTEAASFFFTSPAHTPRATYLSKAFSISPIHFEPGTFMHDMYWLVLPAFIVGIIGLTSMLLNSPIGRPALQWINTHKRKTAGVLLQGFSLILLSDAMADLLAPPSSAPSPFRVVLLLSLSTVLTGASLSLLSNTVLYLSIPATSLILAKLWATFAGYCSHALANSAVAADTAEATTAAVTHVAAAFPFRLLSFALALLAFSVQGAARQWWSLEWQKHVGPGMVRVIAGLHLACTCIVGASLDVNQRGFLLHVLPIITVSLLEFTRLHRHPLIIELADSVAALLFMVTVNGSLLYACHASIRWGFTFLDAPLLSLRFWLVDIWMFLIIMACAVLSAVAAWFVVINTQRYAPRALRYVWLPFHFTVRSIVPAGKMAVRVTAFCLLEWAGTALVDKRAADDATIVGVAVALAITVAVATGISVGTVLTMRRFRQLESTCLWMGAGAGLIHSSVRVLMAHPTFDTLPLVYTNFVLAFFCYDATVSWPVGRRIKRALAPAGRALKRAAVAGADITARVATRVGRVVARVLRAVTRVVVTVARKVANVLTAVARAVGKVVRALVHELVRALKVVVRVVVRAVVQVAMKLRSAVRGATPLLQFLASAAVTVLFFRPLFAARDLQLSDAAFLLSGWASTCCTVIMAGTALRSRRVHAFGMTLFDYVDFGLTTLAIHAAVAALFNLNRLLRFVFGAVHRVWVMLVGVVFNIWVSVTTTLRAVARAGARQFSLIWRNPLVAMLSAAVVIAGAYQVHKLGLKPQMATDTLWHMAEVAWAGIAATRVYIVDAYASLQPLLSRTLRELSAWRQIMVGSASSADLFRMASFAWVFYIGCSAVSVTRLHRRMRRKTIAVPIMVLYTTAYLAPAFFNLVLVVLVAWVVGSIVVWEHDLAERRQAHNQWLEMQRERNAQGAAAGAGAGAFEQQRRQQRQPRFEMPETDASEYTEQVFEATECIICQEEFTAEVTGYTLPCGHRAFHRECITDWFNASNNTRCPICRAPADQTTQWLQTVF</sequence>
<dbReference type="InterPro" id="IPR001841">
    <property type="entry name" value="Znf_RING"/>
</dbReference>
<dbReference type="Pfam" id="PF13639">
    <property type="entry name" value="zf-RING_2"/>
    <property type="match status" value="1"/>
</dbReference>
<dbReference type="SMART" id="SM00744">
    <property type="entry name" value="RINGv"/>
    <property type="match status" value="1"/>
</dbReference>
<protein>
    <recommendedName>
        <fullName evidence="6">RING-type domain-containing protein</fullName>
    </recommendedName>
</protein>
<dbReference type="InterPro" id="IPR011016">
    <property type="entry name" value="Znf_RING-CH"/>
</dbReference>
<feature type="transmembrane region" description="Helical" evidence="5">
    <location>
        <begin position="703"/>
        <end position="722"/>
    </location>
</feature>
<dbReference type="InterPro" id="IPR013083">
    <property type="entry name" value="Znf_RING/FYVE/PHD"/>
</dbReference>
<dbReference type="GO" id="GO:0016567">
    <property type="term" value="P:protein ubiquitination"/>
    <property type="evidence" value="ECO:0007669"/>
    <property type="project" value="InterPro"/>
</dbReference>
<organism evidence="8">
    <name type="scientific">Salpingoeca rosetta (strain ATCC 50818 / BSB-021)</name>
    <dbReference type="NCBI Taxonomy" id="946362"/>
    <lineage>
        <taxon>Eukaryota</taxon>
        <taxon>Choanoflagellata</taxon>
        <taxon>Craspedida</taxon>
        <taxon>Salpingoecidae</taxon>
        <taxon>Salpingoeca</taxon>
    </lineage>
</organism>